<feature type="transmembrane region" description="Helical" evidence="7">
    <location>
        <begin position="398"/>
        <end position="418"/>
    </location>
</feature>
<evidence type="ECO:0000313" key="9">
    <source>
        <dbReference type="EMBL" id="KOO28185.1"/>
    </source>
</evidence>
<dbReference type="GO" id="GO:0072657">
    <property type="term" value="P:protein localization to membrane"/>
    <property type="evidence" value="ECO:0007669"/>
    <property type="project" value="TreeGrafter"/>
</dbReference>
<keyword evidence="6 7" id="KW-0472">Membrane</keyword>
<evidence type="ECO:0000256" key="2">
    <source>
        <dbReference type="ARBA" id="ARBA00005227"/>
    </source>
</evidence>
<keyword evidence="4 8" id="KW-0732">Signal</keyword>
<dbReference type="EMBL" id="JWZX01002606">
    <property type="protein sequence ID" value="KOO28185.1"/>
    <property type="molecule type" value="Genomic_DNA"/>
</dbReference>
<organism evidence="9 10">
    <name type="scientific">Chrysochromulina tobinii</name>
    <dbReference type="NCBI Taxonomy" id="1460289"/>
    <lineage>
        <taxon>Eukaryota</taxon>
        <taxon>Haptista</taxon>
        <taxon>Haptophyta</taxon>
        <taxon>Prymnesiophyceae</taxon>
        <taxon>Prymnesiales</taxon>
        <taxon>Chrysochromulinaceae</taxon>
        <taxon>Chrysochromulina</taxon>
    </lineage>
</organism>
<dbReference type="Proteomes" id="UP000037460">
    <property type="component" value="Unassembled WGS sequence"/>
</dbReference>
<dbReference type="PANTHER" id="PTHR10766">
    <property type="entry name" value="TRANSMEMBRANE 9 SUPERFAMILY PROTEIN"/>
    <property type="match status" value="1"/>
</dbReference>
<feature type="signal peptide" evidence="8">
    <location>
        <begin position="1"/>
        <end position="15"/>
    </location>
</feature>
<feature type="transmembrane region" description="Helical" evidence="7">
    <location>
        <begin position="552"/>
        <end position="581"/>
    </location>
</feature>
<feature type="transmembrane region" description="Helical" evidence="7">
    <location>
        <begin position="223"/>
        <end position="246"/>
    </location>
</feature>
<evidence type="ECO:0000313" key="10">
    <source>
        <dbReference type="Proteomes" id="UP000037460"/>
    </source>
</evidence>
<dbReference type="Pfam" id="PF02990">
    <property type="entry name" value="EMP70"/>
    <property type="match status" value="1"/>
</dbReference>
<feature type="transmembrane region" description="Helical" evidence="7">
    <location>
        <begin position="362"/>
        <end position="386"/>
    </location>
</feature>
<feature type="transmembrane region" description="Helical" evidence="7">
    <location>
        <begin position="326"/>
        <end position="350"/>
    </location>
</feature>
<keyword evidence="5 7" id="KW-1133">Transmembrane helix</keyword>
<dbReference type="PANTHER" id="PTHR10766:SF41">
    <property type="entry name" value="TRANSMEMBRANE 9 SUPERFAMILY MEMBER 3"/>
    <property type="match status" value="1"/>
</dbReference>
<protein>
    <recommendedName>
        <fullName evidence="7">Transmembrane 9 superfamily member</fullName>
    </recommendedName>
</protein>
<feature type="transmembrane region" description="Helical" evidence="7">
    <location>
        <begin position="292"/>
        <end position="320"/>
    </location>
</feature>
<dbReference type="OrthoDB" id="1666796at2759"/>
<evidence type="ECO:0000256" key="5">
    <source>
        <dbReference type="ARBA" id="ARBA00022989"/>
    </source>
</evidence>
<evidence type="ECO:0000256" key="7">
    <source>
        <dbReference type="RuleBase" id="RU363079"/>
    </source>
</evidence>
<gene>
    <name evidence="9" type="ORF">Ctob_008317</name>
</gene>
<proteinExistence type="inferred from homology"/>
<evidence type="ECO:0000256" key="3">
    <source>
        <dbReference type="ARBA" id="ARBA00022692"/>
    </source>
</evidence>
<sequence length="591" mass="67097">MRLLVTICGLAAAAADEWSHKYKPNEDVTLWVNKVGPYHNPQETYVYYSLPFCSTKPVEQLEHRYDALGEVLEGNDLISSGLRFRYQEPVNDHSKICSMKLSEEDSAALQYAVRNHYWYQLYLDDLPIWGMVGELTAPDGATEGAAEVAEEQKEALLYTHKRFQIAYNADRIIHVNLTSENPVALTAGSSIEFSYSVDWVATDISFGRRFDRYLDDDFFEHQIHWFSIFNSFMMVIFLMGIVSLILMRTLRKDYAKYAKETGDLDDLDAELDESGWKQVHGDVFRPPPKLSLFCALVGTGLQLASMIFGLILFACATTLYMGRGTIIVTFIVAYALTSLFAGYSSGGLYARSGGREWIKTMMWTAGLFPGTCFLLALVLNVVGALYHSLAMVPVTSVIAILLIWALVALPLCVVGTILGRNWAGTSDAPCKINAIPRLIPQKRWFARPPVLITLGGVLPFGSIFIEMYFVFTSFWNYKFYYVYGFMFLVFLILAIVTICVTIVVTYFLLNNEDYRWHWTSFLSSASTAVYVLLYSVYYFFMKTKMTGFFQTIFYFTYMLIFCLALGLMCGTLGYSGCAIFVRRIYRNIKSD</sequence>
<evidence type="ECO:0000256" key="6">
    <source>
        <dbReference type="ARBA" id="ARBA00023136"/>
    </source>
</evidence>
<keyword evidence="10" id="KW-1185">Reference proteome</keyword>
<evidence type="ECO:0000256" key="8">
    <source>
        <dbReference type="SAM" id="SignalP"/>
    </source>
</evidence>
<name>A0A0M0JNW8_9EUKA</name>
<reference evidence="10" key="1">
    <citation type="journal article" date="2015" name="PLoS Genet.">
        <title>Genome Sequence and Transcriptome Analyses of Chrysochromulina tobin: Metabolic Tools for Enhanced Algal Fitness in the Prominent Order Prymnesiales (Haptophyceae).</title>
        <authorList>
            <person name="Hovde B.T."/>
            <person name="Deodato C.R."/>
            <person name="Hunsperger H.M."/>
            <person name="Ryken S.A."/>
            <person name="Yost W."/>
            <person name="Jha R.K."/>
            <person name="Patterson J."/>
            <person name="Monnat R.J. Jr."/>
            <person name="Barlow S.B."/>
            <person name="Starkenburg S.R."/>
            <person name="Cattolico R.A."/>
        </authorList>
    </citation>
    <scope>NUCLEOTIDE SEQUENCE</scope>
    <source>
        <strain evidence="10">CCMP291</strain>
    </source>
</reference>
<dbReference type="InterPro" id="IPR004240">
    <property type="entry name" value="EMP70"/>
</dbReference>
<comment type="similarity">
    <text evidence="2 7">Belongs to the nonaspanin (TM9SF) (TC 9.A.2) family.</text>
</comment>
<accession>A0A0M0JNW8</accession>
<feature type="chain" id="PRO_5013357222" description="Transmembrane 9 superfamily member" evidence="8">
    <location>
        <begin position="16"/>
        <end position="591"/>
    </location>
</feature>
<comment type="subcellular location">
    <subcellularLocation>
        <location evidence="1">Membrane</location>
        <topology evidence="1">Multi-pass membrane protein</topology>
    </subcellularLocation>
</comment>
<feature type="transmembrane region" description="Helical" evidence="7">
    <location>
        <begin position="450"/>
        <end position="471"/>
    </location>
</feature>
<evidence type="ECO:0000256" key="4">
    <source>
        <dbReference type="ARBA" id="ARBA00022729"/>
    </source>
</evidence>
<feature type="transmembrane region" description="Helical" evidence="7">
    <location>
        <begin position="521"/>
        <end position="540"/>
    </location>
</feature>
<feature type="transmembrane region" description="Helical" evidence="7">
    <location>
        <begin position="483"/>
        <end position="509"/>
    </location>
</feature>
<keyword evidence="3 7" id="KW-0812">Transmembrane</keyword>
<evidence type="ECO:0000256" key="1">
    <source>
        <dbReference type="ARBA" id="ARBA00004141"/>
    </source>
</evidence>
<dbReference type="GO" id="GO:0016020">
    <property type="term" value="C:membrane"/>
    <property type="evidence" value="ECO:0007669"/>
    <property type="project" value="UniProtKB-SubCell"/>
</dbReference>
<comment type="caution">
    <text evidence="9">The sequence shown here is derived from an EMBL/GenBank/DDBJ whole genome shotgun (WGS) entry which is preliminary data.</text>
</comment>
<dbReference type="AlphaFoldDB" id="A0A0M0JNW8"/>